<gene>
    <name evidence="9" type="ORF">LCGC14_2482210</name>
</gene>
<dbReference type="SUPFAM" id="SSF47384">
    <property type="entry name" value="Homodimeric domain of signal transducing histidine kinase"/>
    <property type="match status" value="1"/>
</dbReference>
<dbReference type="Gene3D" id="3.30.565.10">
    <property type="entry name" value="Histidine kinase-like ATPase, C-terminal domain"/>
    <property type="match status" value="1"/>
</dbReference>
<dbReference type="GO" id="GO:0016020">
    <property type="term" value="C:membrane"/>
    <property type="evidence" value="ECO:0007669"/>
    <property type="project" value="UniProtKB-SubCell"/>
</dbReference>
<dbReference type="InterPro" id="IPR036097">
    <property type="entry name" value="HisK_dim/P_sf"/>
</dbReference>
<dbReference type="SUPFAM" id="SSF55785">
    <property type="entry name" value="PYP-like sensor domain (PAS domain)"/>
    <property type="match status" value="1"/>
</dbReference>
<dbReference type="Pfam" id="PF00072">
    <property type="entry name" value="Response_reg"/>
    <property type="match status" value="2"/>
</dbReference>
<dbReference type="Gene3D" id="3.40.50.2300">
    <property type="match status" value="2"/>
</dbReference>
<dbReference type="CDD" id="cd00156">
    <property type="entry name" value="REC"/>
    <property type="match status" value="2"/>
</dbReference>
<dbReference type="Pfam" id="PF00989">
    <property type="entry name" value="PAS"/>
    <property type="match status" value="1"/>
</dbReference>
<dbReference type="GO" id="GO:0007234">
    <property type="term" value="P:osmosensory signaling via phosphorelay pathway"/>
    <property type="evidence" value="ECO:0007669"/>
    <property type="project" value="TreeGrafter"/>
</dbReference>
<dbReference type="SMART" id="SM00388">
    <property type="entry name" value="HisKA"/>
    <property type="match status" value="1"/>
</dbReference>
<dbReference type="PROSITE" id="PS50110">
    <property type="entry name" value="RESPONSE_REGULATORY"/>
    <property type="match status" value="2"/>
</dbReference>
<dbReference type="InterPro" id="IPR011006">
    <property type="entry name" value="CheY-like_superfamily"/>
</dbReference>
<dbReference type="PROSITE" id="PS50112">
    <property type="entry name" value="PAS"/>
    <property type="match status" value="1"/>
</dbReference>
<evidence type="ECO:0000259" key="7">
    <source>
        <dbReference type="PROSITE" id="PS50110"/>
    </source>
</evidence>
<dbReference type="PROSITE" id="PS50109">
    <property type="entry name" value="HIS_KIN"/>
    <property type="match status" value="1"/>
</dbReference>
<keyword evidence="3" id="KW-0808">Transferase</keyword>
<feature type="domain" description="Response regulatory" evidence="7">
    <location>
        <begin position="88"/>
        <end position="205"/>
    </location>
</feature>
<feature type="domain" description="Histidine kinase" evidence="6">
    <location>
        <begin position="352"/>
        <end position="505"/>
    </location>
</feature>
<dbReference type="EMBL" id="LAZR01039129">
    <property type="protein sequence ID" value="KKL17770.1"/>
    <property type="molecule type" value="Genomic_DNA"/>
</dbReference>
<dbReference type="InterPro" id="IPR013767">
    <property type="entry name" value="PAS_fold"/>
</dbReference>
<dbReference type="GO" id="GO:0006355">
    <property type="term" value="P:regulation of DNA-templated transcription"/>
    <property type="evidence" value="ECO:0007669"/>
    <property type="project" value="InterPro"/>
</dbReference>
<dbReference type="Pfam" id="PF00512">
    <property type="entry name" value="HisKA"/>
    <property type="match status" value="1"/>
</dbReference>
<dbReference type="FunFam" id="1.10.287.130:FF:000070">
    <property type="entry name" value="Histidine kinase sensor protein"/>
    <property type="match status" value="1"/>
</dbReference>
<proteinExistence type="predicted"/>
<evidence type="ECO:0000256" key="5">
    <source>
        <dbReference type="ARBA" id="ARBA00023136"/>
    </source>
</evidence>
<keyword evidence="5" id="KW-0472">Membrane</keyword>
<comment type="caution">
    <text evidence="9">The sequence shown here is derived from an EMBL/GenBank/DDBJ whole genome shotgun (WGS) entry which is preliminary data.</text>
</comment>
<dbReference type="EC" id="2.7.13.3" evidence="2"/>
<evidence type="ECO:0000256" key="2">
    <source>
        <dbReference type="ARBA" id="ARBA00012438"/>
    </source>
</evidence>
<dbReference type="CDD" id="cd00130">
    <property type="entry name" value="PAS"/>
    <property type="match status" value="1"/>
</dbReference>
<dbReference type="InterPro" id="IPR000014">
    <property type="entry name" value="PAS"/>
</dbReference>
<feature type="non-terminal residue" evidence="9">
    <location>
        <position position="1"/>
    </location>
</feature>
<keyword evidence="4" id="KW-0418">Kinase</keyword>
<dbReference type="InterPro" id="IPR035965">
    <property type="entry name" value="PAS-like_dom_sf"/>
</dbReference>
<dbReference type="GO" id="GO:0000156">
    <property type="term" value="F:phosphorelay response regulator activity"/>
    <property type="evidence" value="ECO:0007669"/>
    <property type="project" value="TreeGrafter"/>
</dbReference>
<evidence type="ECO:0000259" key="8">
    <source>
        <dbReference type="PROSITE" id="PS50112"/>
    </source>
</evidence>
<dbReference type="PANTHER" id="PTHR42878:SF15">
    <property type="entry name" value="BACTERIOPHYTOCHROME"/>
    <property type="match status" value="1"/>
</dbReference>
<protein>
    <recommendedName>
        <fullName evidence="2">histidine kinase</fullName>
        <ecNumber evidence="2">2.7.13.3</ecNumber>
    </recommendedName>
</protein>
<evidence type="ECO:0000256" key="3">
    <source>
        <dbReference type="ARBA" id="ARBA00022679"/>
    </source>
</evidence>
<organism evidence="9">
    <name type="scientific">marine sediment metagenome</name>
    <dbReference type="NCBI Taxonomy" id="412755"/>
    <lineage>
        <taxon>unclassified sequences</taxon>
        <taxon>metagenomes</taxon>
        <taxon>ecological metagenomes</taxon>
    </lineage>
</organism>
<dbReference type="SUPFAM" id="SSF55874">
    <property type="entry name" value="ATPase domain of HSP90 chaperone/DNA topoisomerase II/histidine kinase"/>
    <property type="match status" value="1"/>
</dbReference>
<feature type="domain" description="PAS" evidence="8">
    <location>
        <begin position="218"/>
        <end position="263"/>
    </location>
</feature>
<dbReference type="CDD" id="cd00082">
    <property type="entry name" value="HisKA"/>
    <property type="match status" value="1"/>
</dbReference>
<dbReference type="InterPro" id="IPR001789">
    <property type="entry name" value="Sig_transdc_resp-reg_receiver"/>
</dbReference>
<reference evidence="9" key="1">
    <citation type="journal article" date="2015" name="Nature">
        <title>Complex archaea that bridge the gap between prokaryotes and eukaryotes.</title>
        <authorList>
            <person name="Spang A."/>
            <person name="Saw J.H."/>
            <person name="Jorgensen S.L."/>
            <person name="Zaremba-Niedzwiedzka K."/>
            <person name="Martijn J."/>
            <person name="Lind A.E."/>
            <person name="van Eijk R."/>
            <person name="Schleper C."/>
            <person name="Guy L."/>
            <person name="Ettema T.J."/>
        </authorList>
    </citation>
    <scope>NUCLEOTIDE SEQUENCE</scope>
</reference>
<name>A0A0F9B832_9ZZZZ</name>
<dbReference type="NCBIfam" id="TIGR00229">
    <property type="entry name" value="sensory_box"/>
    <property type="match status" value="1"/>
</dbReference>
<dbReference type="Gene3D" id="3.30.450.20">
    <property type="entry name" value="PAS domain"/>
    <property type="match status" value="1"/>
</dbReference>
<accession>A0A0F9B832</accession>
<feature type="non-terminal residue" evidence="9">
    <location>
        <position position="505"/>
    </location>
</feature>
<evidence type="ECO:0000256" key="4">
    <source>
        <dbReference type="ARBA" id="ARBA00022777"/>
    </source>
</evidence>
<dbReference type="GO" id="GO:0030295">
    <property type="term" value="F:protein kinase activator activity"/>
    <property type="evidence" value="ECO:0007669"/>
    <property type="project" value="TreeGrafter"/>
</dbReference>
<dbReference type="AlphaFoldDB" id="A0A0F9B832"/>
<dbReference type="SUPFAM" id="SSF52172">
    <property type="entry name" value="CheY-like"/>
    <property type="match status" value="2"/>
</dbReference>
<dbReference type="InterPro" id="IPR050351">
    <property type="entry name" value="BphY/WalK/GraS-like"/>
</dbReference>
<dbReference type="PANTHER" id="PTHR42878">
    <property type="entry name" value="TWO-COMPONENT HISTIDINE KINASE"/>
    <property type="match status" value="1"/>
</dbReference>
<dbReference type="InterPro" id="IPR005467">
    <property type="entry name" value="His_kinase_dom"/>
</dbReference>
<feature type="domain" description="Response regulatory" evidence="7">
    <location>
        <begin position="1"/>
        <end position="69"/>
    </location>
</feature>
<sequence length="505" mass="54691">AVLDLNLSDSQGVDTFTRLSSKAPHVPIIVLTGTVDEKLAMQAIHLGAQDYLVKKEINSELLLRAIRYAIERSRRLARSEDAGPKEGTVLLVEDSRTDARLITKMLAAAPGKGLVVESVNTLSAGLGRLSAGGVDIVLLDLNLPDSHGLDTVRSTTAHAPDMPIVVMTSSDDETLAAKAVGEGAQDYLVKGQVDSARLLRAMRYAIERKRARQAIVASEARFHSMIRDNADGIVVVDRAGLVRYLNPAARSLFGPEAERMLGQPFELPITAGEATEVEIAGLGGTVAVAAMRVAEMDWEGEAAHIVSLRDVTARTRAEEELAKHRYHLEELVEQRTAELAAANTELESFSYSVSHDLRAPLRGLVGFSQALLEDYADKLDEQGKHYLSRISAAGQRMATLIDDLLTLSHVTRSQMRRETVDLSTAAKEVAASLQEGQPERKVEFVIADGLAVAGDKPLLEAALENLLANAWKFTGAHPTATIEFGVTDVENERVYFVRDDGAGFD</sequence>
<comment type="catalytic activity">
    <reaction evidence="1">
        <text>ATP + protein L-histidine = ADP + protein N-phospho-L-histidine.</text>
        <dbReference type="EC" id="2.7.13.3"/>
    </reaction>
</comment>
<dbReference type="InterPro" id="IPR003661">
    <property type="entry name" value="HisK_dim/P_dom"/>
</dbReference>
<dbReference type="InterPro" id="IPR036890">
    <property type="entry name" value="HATPase_C_sf"/>
</dbReference>
<dbReference type="GO" id="GO:0000155">
    <property type="term" value="F:phosphorelay sensor kinase activity"/>
    <property type="evidence" value="ECO:0007669"/>
    <property type="project" value="InterPro"/>
</dbReference>
<evidence type="ECO:0000259" key="6">
    <source>
        <dbReference type="PROSITE" id="PS50109"/>
    </source>
</evidence>
<dbReference type="SMART" id="SM00448">
    <property type="entry name" value="REC"/>
    <property type="match status" value="1"/>
</dbReference>
<evidence type="ECO:0000256" key="1">
    <source>
        <dbReference type="ARBA" id="ARBA00000085"/>
    </source>
</evidence>
<dbReference type="Gene3D" id="1.10.287.130">
    <property type="match status" value="1"/>
</dbReference>
<evidence type="ECO:0000313" key="9">
    <source>
        <dbReference type="EMBL" id="KKL17770.1"/>
    </source>
</evidence>